<gene>
    <name evidence="2" type="ORF">KC729_00760</name>
</gene>
<feature type="chain" id="PRO_5037165421" description="T9SS type A sorting domain-containing protein" evidence="1">
    <location>
        <begin position="23"/>
        <end position="302"/>
    </location>
</feature>
<protein>
    <recommendedName>
        <fullName evidence="4">T9SS type A sorting domain-containing protein</fullName>
    </recommendedName>
</protein>
<dbReference type="AlphaFoldDB" id="A0A956LWC5"/>
<evidence type="ECO:0008006" key="4">
    <source>
        <dbReference type="Google" id="ProtNLM"/>
    </source>
</evidence>
<comment type="caution">
    <text evidence="2">The sequence shown here is derived from an EMBL/GenBank/DDBJ whole genome shotgun (WGS) entry which is preliminary data.</text>
</comment>
<proteinExistence type="predicted"/>
<feature type="signal peptide" evidence="1">
    <location>
        <begin position="1"/>
        <end position="22"/>
    </location>
</feature>
<dbReference type="Gene3D" id="2.60.40.4070">
    <property type="match status" value="1"/>
</dbReference>
<reference evidence="2" key="2">
    <citation type="journal article" date="2021" name="Microbiome">
        <title>Successional dynamics and alternative stable states in a saline activated sludge microbial community over 9 years.</title>
        <authorList>
            <person name="Wang Y."/>
            <person name="Ye J."/>
            <person name="Ju F."/>
            <person name="Liu L."/>
            <person name="Boyd J.A."/>
            <person name="Deng Y."/>
            <person name="Parks D.H."/>
            <person name="Jiang X."/>
            <person name="Yin X."/>
            <person name="Woodcroft B.J."/>
            <person name="Tyson G.W."/>
            <person name="Hugenholtz P."/>
            <person name="Polz M.F."/>
            <person name="Zhang T."/>
        </authorList>
    </citation>
    <scope>NUCLEOTIDE SEQUENCE</scope>
    <source>
        <strain evidence="2">HKST-UBA01</strain>
    </source>
</reference>
<dbReference type="EMBL" id="JAGQHR010000008">
    <property type="protein sequence ID" value="MCA9726182.1"/>
    <property type="molecule type" value="Genomic_DNA"/>
</dbReference>
<organism evidence="2 3">
    <name type="scientific">Eiseniibacteriota bacterium</name>
    <dbReference type="NCBI Taxonomy" id="2212470"/>
    <lineage>
        <taxon>Bacteria</taxon>
        <taxon>Candidatus Eiseniibacteriota</taxon>
    </lineage>
</organism>
<sequence>MRRYLQTLTAACLLAGPSIAAAAMTETSQFCNVMTFAQISVPGEDPLFVSQDRRSQELDPYQDISSSALDDGTNQAASHAILDVAFTETRIATSGEFQSAAHIENDGFAEALGTSRYTIDFTLDQPAVCSLGGVAEARDNGHGTVLFRRTDSEILVYQEVNLGRVAVDHLLNLDPGSYTLDVSIGGYGQSFPQIGSVPASGHFDIAFQVLSPTSAPLPGASAVLTAYPNPARDQVVVSWQRELPAGSPISILDASGRVVREIAVGGSDLVWDLRDDRGVAVPSGIYFARAAAGPPVRVTVLR</sequence>
<keyword evidence="1" id="KW-0732">Signal</keyword>
<evidence type="ECO:0000256" key="1">
    <source>
        <dbReference type="SAM" id="SignalP"/>
    </source>
</evidence>
<dbReference type="Proteomes" id="UP000697710">
    <property type="component" value="Unassembled WGS sequence"/>
</dbReference>
<reference evidence="2" key="1">
    <citation type="submission" date="2020-04" db="EMBL/GenBank/DDBJ databases">
        <authorList>
            <person name="Zhang T."/>
        </authorList>
    </citation>
    <scope>NUCLEOTIDE SEQUENCE</scope>
    <source>
        <strain evidence="2">HKST-UBA01</strain>
    </source>
</reference>
<evidence type="ECO:0000313" key="3">
    <source>
        <dbReference type="Proteomes" id="UP000697710"/>
    </source>
</evidence>
<accession>A0A956LWC5</accession>
<name>A0A956LWC5_UNCEI</name>
<evidence type="ECO:0000313" key="2">
    <source>
        <dbReference type="EMBL" id="MCA9726182.1"/>
    </source>
</evidence>